<dbReference type="SMART" id="SM00497">
    <property type="entry name" value="IENR1"/>
    <property type="match status" value="3"/>
</dbReference>
<dbReference type="SUPFAM" id="SSF82771">
    <property type="entry name" value="GIY-YIG endonuclease"/>
    <property type="match status" value="1"/>
</dbReference>
<dbReference type="SMART" id="SM00465">
    <property type="entry name" value="GIYc"/>
    <property type="match status" value="1"/>
</dbReference>
<accession>A0A8S5RP18</accession>
<keyword evidence="2" id="KW-0255">Endonuclease</keyword>
<evidence type="ECO:0000313" key="2">
    <source>
        <dbReference type="EMBL" id="DAE33046.1"/>
    </source>
</evidence>
<dbReference type="InterPro" id="IPR003647">
    <property type="entry name" value="Intron_nuc_1_rpt"/>
</dbReference>
<proteinExistence type="predicted"/>
<dbReference type="InterPro" id="IPR010896">
    <property type="entry name" value="NUMOD1"/>
</dbReference>
<dbReference type="InterPro" id="IPR035901">
    <property type="entry name" value="GIY-YIG_endonuc_sf"/>
</dbReference>
<reference evidence="2" key="1">
    <citation type="journal article" date="2021" name="Proc. Natl. Acad. Sci. U.S.A.">
        <title>A Catalog of Tens of Thousands of Viruses from Human Metagenomes Reveals Hidden Associations with Chronic Diseases.</title>
        <authorList>
            <person name="Tisza M.J."/>
            <person name="Buck C.B."/>
        </authorList>
    </citation>
    <scope>NUCLEOTIDE SEQUENCE</scope>
    <source>
        <strain evidence="2">Ctrcb4</strain>
    </source>
</reference>
<dbReference type="GO" id="GO:0004519">
    <property type="term" value="F:endonuclease activity"/>
    <property type="evidence" value="ECO:0007669"/>
    <property type="project" value="UniProtKB-KW"/>
</dbReference>
<dbReference type="InterPro" id="IPR036388">
    <property type="entry name" value="WH-like_DNA-bd_sf"/>
</dbReference>
<dbReference type="Gene3D" id="3.40.1440.10">
    <property type="entry name" value="GIY-YIG endonuclease"/>
    <property type="match status" value="1"/>
</dbReference>
<evidence type="ECO:0000259" key="1">
    <source>
        <dbReference type="SMART" id="SM00465"/>
    </source>
</evidence>
<feature type="domain" description="GIY-YIG" evidence="1">
    <location>
        <begin position="6"/>
        <end position="107"/>
    </location>
</feature>
<sequence>MGNNLKTIVYLTTNIINKKIYVGVHDTETPEIFDGYIGNGININYPSSNRHPSCPFHYAVKKYGFDNFIRSTIKVFDNREDALKLEKLIVDDKFIARKDTYNIVIGGGDPPKNAIPVYQYDLNGTFIRKYNSIFEASKLVNGAAGIRSAINYKTTSGGYLWSDIYIESLDPNMYYIVDQKKEIYLYHTNGILYKKFNSISETLKELKVSLGPVQRAIITKTKIKGYYISDTLLEKFIPIRYKKHNTGVYQYSLDGEYLNYYKSCLEVARLLGKQYNSISHCIRLGKPCGGYQWS</sequence>
<keyword evidence="2" id="KW-0378">Hydrolase</keyword>
<dbReference type="Gene3D" id="1.10.10.10">
    <property type="entry name" value="Winged helix-like DNA-binding domain superfamily/Winged helix DNA-binding domain"/>
    <property type="match status" value="2"/>
</dbReference>
<dbReference type="EMBL" id="BK059132">
    <property type="protein sequence ID" value="DAE33046.1"/>
    <property type="molecule type" value="Genomic_DNA"/>
</dbReference>
<name>A0A8S5RP18_9VIRU</name>
<organism evidence="2">
    <name type="scientific">virus sp. ctrcb4</name>
    <dbReference type="NCBI Taxonomy" id="2825824"/>
    <lineage>
        <taxon>Viruses</taxon>
    </lineage>
</organism>
<keyword evidence="2" id="KW-0540">Nuclease</keyword>
<dbReference type="Pfam" id="PF07453">
    <property type="entry name" value="NUMOD1"/>
    <property type="match status" value="3"/>
</dbReference>
<protein>
    <submittedName>
        <fullName evidence="2">Intron associated endonuclease</fullName>
    </submittedName>
</protein>
<dbReference type="InterPro" id="IPR000305">
    <property type="entry name" value="GIY-YIG_endonuc"/>
</dbReference>